<proteinExistence type="predicted"/>
<name>A0A1A7BCI4_9SPHN</name>
<organism evidence="1 2">
    <name type="scientific">Erythrobacter dokdonensis DSW-74</name>
    <dbReference type="NCBI Taxonomy" id="1300349"/>
    <lineage>
        <taxon>Bacteria</taxon>
        <taxon>Pseudomonadati</taxon>
        <taxon>Pseudomonadota</taxon>
        <taxon>Alphaproteobacteria</taxon>
        <taxon>Sphingomonadales</taxon>
        <taxon>Erythrobacteraceae</taxon>
        <taxon>Erythrobacter/Porphyrobacter group</taxon>
        <taxon>Erythrobacter</taxon>
    </lineage>
</organism>
<gene>
    <name evidence="1" type="ORF">I603_2200</name>
</gene>
<dbReference type="STRING" id="1300349.I603_2200"/>
<sequence length="261" mass="28993">MNAMMMSTGSLPTYRASTTPDVPECFVANLRPDQPVLVAIHGISRNAAEIAMRFAIHPAFRQVSIIAPLFTRERFGQYQQMRTRKPGQTQSDAALIRLLEEVAEEHGVPVTRFRLFGFSGGAQMAHRFAMFHPERVERLCAVSAGWYSLPRTDLAYPYGIGNGQGDPLVGPDFLDIPTTVIVGNRDTRVDESVRQDPEIVEHQGRNRLRRARCYVSAASAYADSLGRPGRPQILTLHGVSHDFTQCVAEGELLEFVAQNLV</sequence>
<dbReference type="Gene3D" id="3.40.50.1820">
    <property type="entry name" value="alpha/beta hydrolase"/>
    <property type="match status" value="1"/>
</dbReference>
<protein>
    <submittedName>
        <fullName evidence="1">Poly3-Hydroxybutyrate Depolymerase</fullName>
    </submittedName>
</protein>
<dbReference type="Proteomes" id="UP000092484">
    <property type="component" value="Unassembled WGS sequence"/>
</dbReference>
<dbReference type="EMBL" id="LZYB01000006">
    <property type="protein sequence ID" value="OBV10238.1"/>
    <property type="molecule type" value="Genomic_DNA"/>
</dbReference>
<dbReference type="AlphaFoldDB" id="A0A1A7BCI4"/>
<dbReference type="RefSeq" id="WP_086621794.1">
    <property type="nucleotide sequence ID" value="NZ_LZYB01000006.1"/>
</dbReference>
<evidence type="ECO:0000313" key="2">
    <source>
        <dbReference type="Proteomes" id="UP000092484"/>
    </source>
</evidence>
<accession>A0A1A7BCI4</accession>
<dbReference type="InterPro" id="IPR029058">
    <property type="entry name" value="AB_hydrolase_fold"/>
</dbReference>
<reference evidence="1 2" key="1">
    <citation type="submission" date="2016-06" db="EMBL/GenBank/DDBJ databases">
        <title>Genome sequence of Porphyrobacter dokdonensis DSW-74.</title>
        <authorList>
            <person name="Kim J.F."/>
            <person name="Song J.Y."/>
        </authorList>
    </citation>
    <scope>NUCLEOTIDE SEQUENCE [LARGE SCALE GENOMIC DNA]</scope>
    <source>
        <strain evidence="1 2">DSW-74</strain>
    </source>
</reference>
<keyword evidence="2" id="KW-1185">Reference proteome</keyword>
<comment type="caution">
    <text evidence="1">The sequence shown here is derived from an EMBL/GenBank/DDBJ whole genome shotgun (WGS) entry which is preliminary data.</text>
</comment>
<dbReference type="SUPFAM" id="SSF53474">
    <property type="entry name" value="alpha/beta-Hydrolases"/>
    <property type="match status" value="1"/>
</dbReference>
<evidence type="ECO:0000313" key="1">
    <source>
        <dbReference type="EMBL" id="OBV10238.1"/>
    </source>
</evidence>